<evidence type="ECO:0000313" key="2">
    <source>
        <dbReference type="EMBL" id="CAK9041471.1"/>
    </source>
</evidence>
<organism evidence="2 3">
    <name type="scientific">Durusdinium trenchii</name>
    <dbReference type="NCBI Taxonomy" id="1381693"/>
    <lineage>
        <taxon>Eukaryota</taxon>
        <taxon>Sar</taxon>
        <taxon>Alveolata</taxon>
        <taxon>Dinophyceae</taxon>
        <taxon>Suessiales</taxon>
        <taxon>Symbiodiniaceae</taxon>
        <taxon>Durusdinium</taxon>
    </lineage>
</organism>
<feature type="compositionally biased region" description="Acidic residues" evidence="1">
    <location>
        <begin position="20"/>
        <end position="29"/>
    </location>
</feature>
<keyword evidence="3" id="KW-1185">Reference proteome</keyword>
<evidence type="ECO:0000256" key="1">
    <source>
        <dbReference type="SAM" id="MobiDB-lite"/>
    </source>
</evidence>
<feature type="compositionally biased region" description="Basic and acidic residues" evidence="1">
    <location>
        <begin position="82"/>
        <end position="92"/>
    </location>
</feature>
<dbReference type="Proteomes" id="UP001642464">
    <property type="component" value="Unassembled WGS sequence"/>
</dbReference>
<protein>
    <submittedName>
        <fullName evidence="2">Uncharacterized protein</fullName>
    </submittedName>
</protein>
<reference evidence="2 3" key="1">
    <citation type="submission" date="2024-02" db="EMBL/GenBank/DDBJ databases">
        <authorList>
            <person name="Chen Y."/>
            <person name="Shah S."/>
            <person name="Dougan E. K."/>
            <person name="Thang M."/>
            <person name="Chan C."/>
        </authorList>
    </citation>
    <scope>NUCLEOTIDE SEQUENCE [LARGE SCALE GENOMIC DNA]</scope>
</reference>
<feature type="region of interest" description="Disordered" evidence="1">
    <location>
        <begin position="1"/>
        <end position="119"/>
    </location>
</feature>
<accession>A0ABP0LQL2</accession>
<feature type="compositionally biased region" description="Basic and acidic residues" evidence="1">
    <location>
        <begin position="10"/>
        <end position="19"/>
    </location>
</feature>
<name>A0ABP0LQL2_9DINO</name>
<feature type="compositionally biased region" description="Basic and acidic residues" evidence="1">
    <location>
        <begin position="50"/>
        <end position="66"/>
    </location>
</feature>
<proteinExistence type="predicted"/>
<comment type="caution">
    <text evidence="2">The sequence shown here is derived from an EMBL/GenBank/DDBJ whole genome shotgun (WGS) entry which is preliminary data.</text>
</comment>
<feature type="region of interest" description="Disordered" evidence="1">
    <location>
        <begin position="617"/>
        <end position="649"/>
    </location>
</feature>
<feature type="compositionally biased region" description="Pro residues" evidence="1">
    <location>
        <begin position="623"/>
        <end position="636"/>
    </location>
</feature>
<dbReference type="EMBL" id="CAXAMM010017580">
    <property type="protein sequence ID" value="CAK9041471.1"/>
    <property type="molecule type" value="Genomic_DNA"/>
</dbReference>
<evidence type="ECO:0000313" key="3">
    <source>
        <dbReference type="Proteomes" id="UP001642464"/>
    </source>
</evidence>
<sequence>MGRPKPPRLPGREARRWDDPDSDDDDDGQPEFHPQTDQGLQDGDDDSEEDLKGSDSEGEKGADDSLAKLGGLEAFTKRKRPAAKEQSQDKGLWDPLAGLGSRKKPKSGAAPGVSAPAKASFGRVTGPAEGAAVILVGLSKAPQLNGKTGTVAAGVDGATGRCQVLLPDHSVKSLKVENLREVLTGAVVRLQGLQAAPELNGLTAECGVLDLTTQRYSVTLADGKETVKKVKEPNLQVIGRFLQSPKYLAAPKKPFLWKTVLQQGKDRERQSWSARLALMTECGLPTPHLVAGSQLVDAKSMVSPTTTPAEQLPLTEQGRLACRLLAVSRERDSCSALPTTEDGFHPIWRLEALHRRDPETPSYFLIPGRCTEDLNCLRSSASLAWPFYLQLCQAVVCLETPHHAHKAWTRMDQLLASKVLSQPVYLLGRGNLALKNKAPAESEGSWLLSDRAEELQVGACSDGQALPAERTLLELMAAALPEGKSQSQTKGTERVILTVDELACCFCVPVTGQVPRFNLTKLLPKCRRLIRQQLGKQNLQQSQKRRPGTLNLFDARPSSVVLWKHSAPMGAARGNAMLFRGGLDGFAGTRRGRSYHDEVPPPDECLGAPEGRAAAFTPLEDWNPPPEGSPVPPNPARGPEWPGSPEGDGWGIFFLPTGQALVSAPRDRVDVEEYREYSG</sequence>
<gene>
    <name evidence="2" type="ORF">SCF082_LOCUS23955</name>
</gene>